<dbReference type="OrthoDB" id="9792152at2"/>
<proteinExistence type="predicted"/>
<protein>
    <submittedName>
        <fullName evidence="3">Fibronectin type III domain protein</fullName>
    </submittedName>
</protein>
<dbReference type="PANTHER" id="PTHR46708">
    <property type="entry name" value="TENASCIN"/>
    <property type="match status" value="1"/>
</dbReference>
<evidence type="ECO:0000259" key="2">
    <source>
        <dbReference type="PROSITE" id="PS50853"/>
    </source>
</evidence>
<sequence length="710" mass="80120">MANTQPIVAVKDITITNKTKNSISICWNKATDKESPQSELMYTVTWCVAPYVWDNNIRKIGERKFDNSSYTITGLKPNTTYEIIVYVRDPNGYENTYARTKVTTLPDAVPNIAPYIPNKVVVVSRISTNSIELSWQKATDKETAQKDLRYVLTWTQGPAYDNANRKQGPYLKDADTYKITGLFPNTSYHITVWVHDGEKFSQYNSLHVTTASSAGSNTDEQRRKEINSGLASIAYRPADLINNDMYNDKTQYPDAFESLPDREFAFILDKKPDTFSEREIYVRGSGYENIYPGAILVVDDQITSGTPHPLGRIPRNKISIYGDFLAGGNPSQSNVSPNNSDVREATNRIMQTLLRDSRYEAPGVQRPRTKIHTSQKSLMMDLNVDSSFAGCNVNVKAKASSSEQSFIQATTLDQDYFTIKLKDNWKQDPSSLFDKSVTWQQLSNELRGKAIAIVTSVTYGRTFSYMKEYSAKNFTFDSSQKVSGYGQTANASQSLAESSSYTNDEIFNLGGTGLTISVLRSKRSQAELEKAMSDNMKFGPNNQGVVTKYTIQLITGAYPGKIIRPLYSGTQYRIGYTRCPRRISAKINVKDVRIADGHVKVQLDVQCFRVKNGTPVIFKIVNGNSPSKVSDPWWYKFQNSRTREYGDLQPGEYIYKNPLLRIRTRFSRIDGWDAQDERRLNHGEIETGAMEIVLKGSVFRSVRISEVKAL</sequence>
<dbReference type="InterPro" id="IPR036359">
    <property type="entry name" value="Thiol_cytolysin_sf"/>
</dbReference>
<dbReference type="PANTHER" id="PTHR46708:SF2">
    <property type="entry name" value="FIBRONECTIN TYPE-III DOMAIN-CONTAINING PROTEIN"/>
    <property type="match status" value="1"/>
</dbReference>
<reference evidence="3 4" key="1">
    <citation type="submission" date="2013-08" db="EMBL/GenBank/DDBJ databases">
        <authorList>
            <person name="Weinstock G."/>
            <person name="Sodergren E."/>
            <person name="Wylie T."/>
            <person name="Fulton L."/>
            <person name="Fulton R."/>
            <person name="Fronick C."/>
            <person name="O'Laughlin M."/>
            <person name="Godfrey J."/>
            <person name="Miner T."/>
            <person name="Herter B."/>
            <person name="Appelbaum E."/>
            <person name="Cordes M."/>
            <person name="Lek S."/>
            <person name="Wollam A."/>
            <person name="Pepin K.H."/>
            <person name="Palsikar V.B."/>
            <person name="Mitreva M."/>
            <person name="Wilson R.K."/>
        </authorList>
    </citation>
    <scope>NUCLEOTIDE SEQUENCE [LARGE SCALE GENOMIC DNA]</scope>
    <source>
        <strain evidence="3 4">F0041</strain>
    </source>
</reference>
<dbReference type="Gene3D" id="2.60.40.10">
    <property type="entry name" value="Immunoglobulins"/>
    <property type="match status" value="2"/>
</dbReference>
<dbReference type="EMBL" id="AWSV01000061">
    <property type="protein sequence ID" value="ERI85997.1"/>
    <property type="molecule type" value="Genomic_DNA"/>
</dbReference>
<dbReference type="GO" id="GO:0015485">
    <property type="term" value="F:cholesterol binding"/>
    <property type="evidence" value="ECO:0007669"/>
    <property type="project" value="InterPro"/>
</dbReference>
<evidence type="ECO:0000256" key="1">
    <source>
        <dbReference type="ARBA" id="ARBA00022737"/>
    </source>
</evidence>
<dbReference type="HOGENOM" id="CLU_388658_0_0_10"/>
<dbReference type="InterPro" id="IPR013783">
    <property type="entry name" value="Ig-like_fold"/>
</dbReference>
<dbReference type="InterPro" id="IPR036116">
    <property type="entry name" value="FN3_sf"/>
</dbReference>
<dbReference type="Proteomes" id="UP000016496">
    <property type="component" value="Unassembled WGS sequence"/>
</dbReference>
<dbReference type="Gene3D" id="3.90.840.10">
    <property type="entry name" value="Thiol-activated cytolysin superfamily/Thiol-activated cytolysin, alpha-beta domain"/>
    <property type="match status" value="1"/>
</dbReference>
<dbReference type="PROSITE" id="PS50853">
    <property type="entry name" value="FN3"/>
    <property type="match status" value="2"/>
</dbReference>
<accession>U2DWF9</accession>
<comment type="caution">
    <text evidence="3">The sequence shown here is derived from an EMBL/GenBank/DDBJ whole genome shotgun (WGS) entry which is preliminary data.</text>
</comment>
<dbReference type="Gene3D" id="3.40.30.40">
    <property type="entry name" value="Perfringolysin"/>
    <property type="match status" value="1"/>
</dbReference>
<dbReference type="SMART" id="SM00060">
    <property type="entry name" value="FN3"/>
    <property type="match status" value="2"/>
</dbReference>
<dbReference type="InterPro" id="IPR001869">
    <property type="entry name" value="Thiol_cytolysin"/>
</dbReference>
<dbReference type="SUPFAM" id="SSF56978">
    <property type="entry name" value="Perfringolysin"/>
    <property type="match status" value="1"/>
</dbReference>
<feature type="domain" description="Fibronectin type-III" evidence="2">
    <location>
        <begin position="9"/>
        <end position="108"/>
    </location>
</feature>
<dbReference type="Pfam" id="PF01289">
    <property type="entry name" value="Thiol_cytolysin"/>
    <property type="match status" value="1"/>
</dbReference>
<name>U2DWF9_9BACE</name>
<dbReference type="InterPro" id="IPR050991">
    <property type="entry name" value="ECM_Regulatory_Proteins"/>
</dbReference>
<dbReference type="InterPro" id="IPR036363">
    <property type="entry name" value="Thiol_cytolysin_ab_sf"/>
</dbReference>
<dbReference type="PATRIC" id="fig|1321819.3.peg.1097"/>
<dbReference type="AlphaFoldDB" id="U2DWF9"/>
<dbReference type="Pfam" id="PF00041">
    <property type="entry name" value="fn3"/>
    <property type="match status" value="2"/>
</dbReference>
<feature type="domain" description="Fibronectin type-III" evidence="2">
    <location>
        <begin position="116"/>
        <end position="214"/>
    </location>
</feature>
<dbReference type="RefSeq" id="WP_021644555.1">
    <property type="nucleotide sequence ID" value="NZ_KE993075.1"/>
</dbReference>
<gene>
    <name evidence="3" type="ORF">HMPREF1981_01195</name>
</gene>
<evidence type="ECO:0000313" key="3">
    <source>
        <dbReference type="EMBL" id="ERI85997.1"/>
    </source>
</evidence>
<evidence type="ECO:0000313" key="4">
    <source>
        <dbReference type="Proteomes" id="UP000016496"/>
    </source>
</evidence>
<keyword evidence="1" id="KW-0677">Repeat</keyword>
<dbReference type="InterPro" id="IPR003961">
    <property type="entry name" value="FN3_dom"/>
</dbReference>
<organism evidence="3 4">
    <name type="scientific">Bacteroides pyogenes F0041</name>
    <dbReference type="NCBI Taxonomy" id="1321819"/>
    <lineage>
        <taxon>Bacteria</taxon>
        <taxon>Pseudomonadati</taxon>
        <taxon>Bacteroidota</taxon>
        <taxon>Bacteroidia</taxon>
        <taxon>Bacteroidales</taxon>
        <taxon>Bacteroidaceae</taxon>
        <taxon>Bacteroides</taxon>
    </lineage>
</organism>
<dbReference type="CDD" id="cd00063">
    <property type="entry name" value="FN3"/>
    <property type="match status" value="2"/>
</dbReference>
<dbReference type="SUPFAM" id="SSF49265">
    <property type="entry name" value="Fibronectin type III"/>
    <property type="match status" value="1"/>
</dbReference>
<dbReference type="Gene3D" id="3.30.1040.20">
    <property type="match status" value="1"/>
</dbReference>